<evidence type="ECO:0000313" key="1">
    <source>
        <dbReference type="EMBL" id="CAD9093828.1"/>
    </source>
</evidence>
<accession>A0A7S1L4F4</accession>
<dbReference type="InterPro" id="IPR036163">
    <property type="entry name" value="HMA_dom_sf"/>
</dbReference>
<reference evidence="1" key="1">
    <citation type="submission" date="2021-01" db="EMBL/GenBank/DDBJ databases">
        <authorList>
            <person name="Corre E."/>
            <person name="Pelletier E."/>
            <person name="Niang G."/>
            <person name="Scheremetjew M."/>
            <person name="Finn R."/>
            <person name="Kale V."/>
            <person name="Holt S."/>
            <person name="Cochrane G."/>
            <person name="Meng A."/>
            <person name="Brown T."/>
            <person name="Cohen L."/>
        </authorList>
    </citation>
    <scope>NUCLEOTIDE SEQUENCE</scope>
    <source>
        <strain evidence="1">OF101</strain>
    </source>
</reference>
<dbReference type="CDD" id="cd00371">
    <property type="entry name" value="HMA"/>
    <property type="match status" value="1"/>
</dbReference>
<dbReference type="AlphaFoldDB" id="A0A7S1L4F4"/>
<proteinExistence type="predicted"/>
<dbReference type="Gene3D" id="3.30.70.100">
    <property type="match status" value="1"/>
</dbReference>
<evidence type="ECO:0008006" key="2">
    <source>
        <dbReference type="Google" id="ProtNLM"/>
    </source>
</evidence>
<gene>
    <name evidence="1" type="ORF">ACAT0790_LOCUS4104</name>
</gene>
<sequence>MRSWPRVGGALQGAGIARGSALPGAAPEANAVASAAQGAGGAPVLAWEVAGLKCEGCAAGLKGTLQRLDGVGECSVSWGGPSSSRVEVRIQGAGASAEAVAKLCQETMAARPGLKAVEPLGQ</sequence>
<dbReference type="GO" id="GO:0046872">
    <property type="term" value="F:metal ion binding"/>
    <property type="evidence" value="ECO:0007669"/>
    <property type="project" value="InterPro"/>
</dbReference>
<name>A0A7S1L4F4_ALECA</name>
<dbReference type="EMBL" id="HBGE01006589">
    <property type="protein sequence ID" value="CAD9093828.1"/>
    <property type="molecule type" value="Transcribed_RNA"/>
</dbReference>
<protein>
    <recommendedName>
        <fullName evidence="2">HMA domain-containing protein</fullName>
    </recommendedName>
</protein>
<dbReference type="SUPFAM" id="SSF55008">
    <property type="entry name" value="HMA, heavy metal-associated domain"/>
    <property type="match status" value="1"/>
</dbReference>
<dbReference type="InterPro" id="IPR006121">
    <property type="entry name" value="HMA_dom"/>
</dbReference>
<organism evidence="1">
    <name type="scientific">Alexandrium catenella</name>
    <name type="common">Red tide dinoflagellate</name>
    <name type="synonym">Gonyaulax catenella</name>
    <dbReference type="NCBI Taxonomy" id="2925"/>
    <lineage>
        <taxon>Eukaryota</taxon>
        <taxon>Sar</taxon>
        <taxon>Alveolata</taxon>
        <taxon>Dinophyceae</taxon>
        <taxon>Gonyaulacales</taxon>
        <taxon>Pyrocystaceae</taxon>
        <taxon>Alexandrium</taxon>
    </lineage>
</organism>